<evidence type="ECO:0000256" key="3">
    <source>
        <dbReference type="ARBA" id="ARBA00034487"/>
    </source>
</evidence>
<evidence type="ECO:0000256" key="2">
    <source>
        <dbReference type="ARBA" id="ARBA00022691"/>
    </source>
</evidence>
<dbReference type="Gene3D" id="3.40.50.150">
    <property type="entry name" value="Vaccinia Virus protein VP39"/>
    <property type="match status" value="1"/>
</dbReference>
<dbReference type="PANTHER" id="PTHR43675">
    <property type="entry name" value="ARSENITE METHYLTRANSFERASE"/>
    <property type="match status" value="1"/>
</dbReference>
<comment type="catalytic activity">
    <reaction evidence="6">
        <text>arsenic triglutathione + [thioredoxin]-dithiol + S-adenosyl-L-methionine + 2 H2O = methylarsonous acid + [thioredoxin]-disulfide + 3 glutathione + S-adenosyl-L-homocysteine + H(+)</text>
        <dbReference type="Rhea" id="RHEA:69460"/>
        <dbReference type="Rhea" id="RHEA-COMP:10698"/>
        <dbReference type="Rhea" id="RHEA-COMP:10700"/>
        <dbReference type="ChEBI" id="CHEBI:15377"/>
        <dbReference type="ChEBI" id="CHEBI:15378"/>
        <dbReference type="ChEBI" id="CHEBI:17826"/>
        <dbReference type="ChEBI" id="CHEBI:29950"/>
        <dbReference type="ChEBI" id="CHEBI:50058"/>
        <dbReference type="ChEBI" id="CHEBI:57856"/>
        <dbReference type="ChEBI" id="CHEBI:57925"/>
        <dbReference type="ChEBI" id="CHEBI:59789"/>
        <dbReference type="ChEBI" id="CHEBI:183640"/>
        <dbReference type="EC" id="2.1.1.137"/>
    </reaction>
</comment>
<dbReference type="GO" id="GO:0032259">
    <property type="term" value="P:methylation"/>
    <property type="evidence" value="ECO:0007669"/>
    <property type="project" value="UniProtKB-KW"/>
</dbReference>
<reference evidence="10 11" key="1">
    <citation type="submission" date="2012-09" db="EMBL/GenBank/DDBJ databases">
        <title>Genome Sequence of alkane-degrading Bacterium Alcanivorax venustensis ISO4.</title>
        <authorList>
            <person name="Lai Q."/>
            <person name="Shao Z."/>
        </authorList>
    </citation>
    <scope>NUCLEOTIDE SEQUENCE [LARGE SCALE GENOMIC DNA]</scope>
    <source>
        <strain evidence="10 11">ISO4</strain>
    </source>
</reference>
<dbReference type="InterPro" id="IPR025714">
    <property type="entry name" value="Methyltranfer_dom"/>
</dbReference>
<dbReference type="Proteomes" id="UP000644441">
    <property type="component" value="Unassembled WGS sequence"/>
</dbReference>
<evidence type="ECO:0000259" key="9">
    <source>
        <dbReference type="Pfam" id="PF13847"/>
    </source>
</evidence>
<feature type="domain" description="Methyltransferase" evidence="9">
    <location>
        <begin position="60"/>
        <end position="210"/>
    </location>
</feature>
<evidence type="ECO:0000256" key="4">
    <source>
        <dbReference type="ARBA" id="ARBA00034521"/>
    </source>
</evidence>
<dbReference type="Gene3D" id="3.40.5.100">
    <property type="match status" value="1"/>
</dbReference>
<dbReference type="EMBL" id="ARXR01000022">
    <property type="protein sequence ID" value="MBF5053806.1"/>
    <property type="molecule type" value="Genomic_DNA"/>
</dbReference>
<dbReference type="CDD" id="cd02440">
    <property type="entry name" value="AdoMet_MTases"/>
    <property type="match status" value="1"/>
</dbReference>
<comment type="similarity">
    <text evidence="3">Belongs to the methyltransferase superfamily. Arsenite methyltransferase family.</text>
</comment>
<protein>
    <recommendedName>
        <fullName evidence="5">Arsenite methyltransferase</fullName>
        <ecNumber evidence="4">2.1.1.137</ecNumber>
    </recommendedName>
</protein>
<dbReference type="PANTHER" id="PTHR43675:SF8">
    <property type="entry name" value="ARSENITE METHYLTRANSFERASE"/>
    <property type="match status" value="1"/>
</dbReference>
<gene>
    <name evidence="10" type="ORF">ISO4_02408</name>
</gene>
<organism evidence="10 11">
    <name type="scientific">Alloalcanivorax venustensis ISO4</name>
    <dbReference type="NCBI Taxonomy" id="1177184"/>
    <lineage>
        <taxon>Bacteria</taxon>
        <taxon>Pseudomonadati</taxon>
        <taxon>Pseudomonadota</taxon>
        <taxon>Gammaproteobacteria</taxon>
        <taxon>Oceanospirillales</taxon>
        <taxon>Alcanivoracaceae</taxon>
        <taxon>Alloalcanivorax</taxon>
    </lineage>
</organism>
<evidence type="ECO:0000256" key="5">
    <source>
        <dbReference type="ARBA" id="ARBA00034545"/>
    </source>
</evidence>
<sequence>MREEVQDYYGKQLTGSDDLQTNACCDQAPPEHLKPLLARLHDEVVTRYYGCGLVAPAALEGMRILDLGCGSGRDVYVLSALVGDSGEVVGVDMTDEQLAVATRHQEYHRREFGHARSNVRFLKGYIEELDRLDLQDGYFDIVVSNCVINLSTDKAKVIGDVKRLLKPGGEFYFSDVYADRRVPAALTADPVLYGECLSGALYWNDFLNLAKGCGFGDPRLVESRRLTIENPAIEAKLGNIRFYSATYRLFNIDALEPACEDYGQAVIYKGTVDHHPHSFVLDDHHVIETGKVFPVCGNTWLMLAESRFAEHFEFIGNFDSHFGIFEGCGLNMPFEDGSSDAAVGSSCC</sequence>
<dbReference type="SUPFAM" id="SSF53335">
    <property type="entry name" value="S-adenosyl-L-methionine-dependent methyltransferases"/>
    <property type="match status" value="1"/>
</dbReference>
<keyword evidence="1" id="KW-0808">Transferase</keyword>
<keyword evidence="2" id="KW-0949">S-adenosyl-L-methionine</keyword>
<comment type="catalytic activity">
    <reaction evidence="8">
        <text>arsenic triglutathione + 3 [thioredoxin]-dithiol + 3 S-adenosyl-L-methionine = trimethylarsine + 3 [thioredoxin]-disulfide + 3 glutathione + 3 S-adenosyl-L-homocysteine + 3 H(+)</text>
        <dbReference type="Rhea" id="RHEA:69432"/>
        <dbReference type="Rhea" id="RHEA-COMP:10698"/>
        <dbReference type="Rhea" id="RHEA-COMP:10700"/>
        <dbReference type="ChEBI" id="CHEBI:15378"/>
        <dbReference type="ChEBI" id="CHEBI:27130"/>
        <dbReference type="ChEBI" id="CHEBI:29950"/>
        <dbReference type="ChEBI" id="CHEBI:50058"/>
        <dbReference type="ChEBI" id="CHEBI:57856"/>
        <dbReference type="ChEBI" id="CHEBI:57925"/>
        <dbReference type="ChEBI" id="CHEBI:59789"/>
        <dbReference type="ChEBI" id="CHEBI:183640"/>
        <dbReference type="EC" id="2.1.1.137"/>
    </reaction>
</comment>
<evidence type="ECO:0000256" key="8">
    <source>
        <dbReference type="ARBA" id="ARBA00048428"/>
    </source>
</evidence>
<accession>A0ABS0AI56</accession>
<dbReference type="InterPro" id="IPR029063">
    <property type="entry name" value="SAM-dependent_MTases_sf"/>
</dbReference>
<proteinExistence type="inferred from homology"/>
<dbReference type="RefSeq" id="WP_194856409.1">
    <property type="nucleotide sequence ID" value="NZ_ARXR01000022.1"/>
</dbReference>
<comment type="catalytic activity">
    <reaction evidence="7">
        <text>arsenic triglutathione + 2 [thioredoxin]-dithiol + 2 S-adenosyl-L-methionine + H2O = dimethylarsinous acid + 2 [thioredoxin]-disulfide + 3 glutathione + 2 S-adenosyl-L-homocysteine + 2 H(+)</text>
        <dbReference type="Rhea" id="RHEA:69464"/>
        <dbReference type="Rhea" id="RHEA-COMP:10698"/>
        <dbReference type="Rhea" id="RHEA-COMP:10700"/>
        <dbReference type="ChEBI" id="CHEBI:15377"/>
        <dbReference type="ChEBI" id="CHEBI:15378"/>
        <dbReference type="ChEBI" id="CHEBI:23808"/>
        <dbReference type="ChEBI" id="CHEBI:29950"/>
        <dbReference type="ChEBI" id="CHEBI:50058"/>
        <dbReference type="ChEBI" id="CHEBI:57856"/>
        <dbReference type="ChEBI" id="CHEBI:57925"/>
        <dbReference type="ChEBI" id="CHEBI:59789"/>
        <dbReference type="ChEBI" id="CHEBI:183640"/>
        <dbReference type="EC" id="2.1.1.137"/>
    </reaction>
</comment>
<comment type="caution">
    <text evidence="10">The sequence shown here is derived from an EMBL/GenBank/DDBJ whole genome shotgun (WGS) entry which is preliminary data.</text>
</comment>
<keyword evidence="10" id="KW-0489">Methyltransferase</keyword>
<keyword evidence="11" id="KW-1185">Reference proteome</keyword>
<evidence type="ECO:0000313" key="11">
    <source>
        <dbReference type="Proteomes" id="UP000644441"/>
    </source>
</evidence>
<evidence type="ECO:0000313" key="10">
    <source>
        <dbReference type="EMBL" id="MBF5053806.1"/>
    </source>
</evidence>
<evidence type="ECO:0000256" key="1">
    <source>
        <dbReference type="ARBA" id="ARBA00022679"/>
    </source>
</evidence>
<dbReference type="Pfam" id="PF13847">
    <property type="entry name" value="Methyltransf_31"/>
    <property type="match status" value="1"/>
</dbReference>
<dbReference type="GO" id="GO:0008168">
    <property type="term" value="F:methyltransferase activity"/>
    <property type="evidence" value="ECO:0007669"/>
    <property type="project" value="UniProtKB-KW"/>
</dbReference>
<name>A0ABS0AI56_9GAMM</name>
<dbReference type="InterPro" id="IPR026669">
    <property type="entry name" value="Arsenite_MeTrfase-like"/>
</dbReference>
<evidence type="ECO:0000256" key="7">
    <source>
        <dbReference type="ARBA" id="ARBA00047943"/>
    </source>
</evidence>
<dbReference type="EC" id="2.1.1.137" evidence="4"/>
<evidence type="ECO:0000256" key="6">
    <source>
        <dbReference type="ARBA" id="ARBA00047941"/>
    </source>
</evidence>